<evidence type="ECO:0000313" key="2">
    <source>
        <dbReference type="Proteomes" id="UP000075670"/>
    </source>
</evidence>
<accession>A0A151AWU0</accession>
<name>A0A151AWU0_9FIRM</name>
<dbReference type="Proteomes" id="UP000075670">
    <property type="component" value="Unassembled WGS sequence"/>
</dbReference>
<evidence type="ECO:0000313" key="1">
    <source>
        <dbReference type="EMBL" id="KYH32022.1"/>
    </source>
</evidence>
<dbReference type="AlphaFoldDB" id="A0A151AWU0"/>
<protein>
    <submittedName>
        <fullName evidence="1">Uncharacterized protein</fullName>
    </submittedName>
</protein>
<gene>
    <name evidence="1" type="ORF">MOMUL_19040</name>
</gene>
<organism evidence="1 2">
    <name type="scientific">Moorella mulderi DSM 14980</name>
    <dbReference type="NCBI Taxonomy" id="1122241"/>
    <lineage>
        <taxon>Bacteria</taxon>
        <taxon>Bacillati</taxon>
        <taxon>Bacillota</taxon>
        <taxon>Clostridia</taxon>
        <taxon>Neomoorellales</taxon>
        <taxon>Neomoorellaceae</taxon>
        <taxon>Neomoorella</taxon>
    </lineage>
</organism>
<proteinExistence type="predicted"/>
<keyword evidence="2" id="KW-1185">Reference proteome</keyword>
<comment type="caution">
    <text evidence="1">The sequence shown here is derived from an EMBL/GenBank/DDBJ whole genome shotgun (WGS) entry which is preliminary data.</text>
</comment>
<sequence>MVVISAFLIKEVIHLNTLNTEMRNAFKETTWRILHSSLEEIIEGIEQVVSASGSDAKSQVGTGLALAEGAIATISRIRLEDRLDKIQPVAWYQSNDISYVIQVLERGWTALRSERYKLTTVDAKDLGNYTKQWKKVIEDLRIVEAFCENALFNTEGEKSNLWETGHRAVRELDQFFSSLKEGS</sequence>
<reference evidence="1 2" key="1">
    <citation type="submission" date="2016-02" db="EMBL/GenBank/DDBJ databases">
        <title>Genome sequence of Moorella mulderi DSM 14980.</title>
        <authorList>
            <person name="Poehlein A."/>
            <person name="Daniel R."/>
        </authorList>
    </citation>
    <scope>NUCLEOTIDE SEQUENCE [LARGE SCALE GENOMIC DNA]</scope>
    <source>
        <strain evidence="1 2">DSM 14980</strain>
    </source>
</reference>
<dbReference type="EMBL" id="LTBC01000006">
    <property type="protein sequence ID" value="KYH32022.1"/>
    <property type="molecule type" value="Genomic_DNA"/>
</dbReference>
<dbReference type="PATRIC" id="fig|1122241.3.peg.2022"/>